<evidence type="ECO:0000313" key="4">
    <source>
        <dbReference type="Proteomes" id="UP000318186"/>
    </source>
</evidence>
<reference evidence="2 5" key="2">
    <citation type="submission" date="2022-10" db="EMBL/GenBank/DDBJ databases">
        <title>The complete genomes of actinobacterial strains from the NBC collection.</title>
        <authorList>
            <person name="Joergensen T.S."/>
            <person name="Alvarez Arevalo M."/>
            <person name="Sterndorff E.B."/>
            <person name="Faurdal D."/>
            <person name="Vuksanovic O."/>
            <person name="Mourched A.-S."/>
            <person name="Charusanti P."/>
            <person name="Shaw S."/>
            <person name="Blin K."/>
            <person name="Weber T."/>
        </authorList>
    </citation>
    <scope>NUCLEOTIDE SEQUENCE [LARGE SCALE GENOMIC DNA]</scope>
    <source>
        <strain evidence="2 5">NBC 01769</strain>
    </source>
</reference>
<dbReference type="EMBL" id="CP109114">
    <property type="protein sequence ID" value="WSC11446.1"/>
    <property type="molecule type" value="Genomic_DNA"/>
</dbReference>
<sequence length="102" mass="11011">MGEIEMKGQHLDRLLADSTSPHGASYQNAFEQLAESHRGKPATDILPLLRRAAEESLLEFTGADLREQAEAPACAASWSMLSPVYAPSAVNTRVGRRAPCCS</sequence>
<dbReference type="Proteomes" id="UP001330827">
    <property type="component" value="Chromosome"/>
</dbReference>
<name>A0A561TYS1_9ACTN</name>
<reference evidence="1 4" key="1">
    <citation type="submission" date="2019-06" db="EMBL/GenBank/DDBJ databases">
        <title>Sequencing the genomes of 1000 actinobacteria strains.</title>
        <authorList>
            <person name="Klenk H.-P."/>
        </authorList>
    </citation>
    <scope>NUCLEOTIDE SEQUENCE [LARGE SCALE GENOMIC DNA]</scope>
    <source>
        <strain evidence="1 4">DSM 42059</strain>
    </source>
</reference>
<dbReference type="AlphaFoldDB" id="A0A561TYS1"/>
<evidence type="ECO:0000313" key="1">
    <source>
        <dbReference type="EMBL" id="TWF92265.1"/>
    </source>
</evidence>
<protein>
    <submittedName>
        <fullName evidence="1">Uncharacterized protein</fullName>
    </submittedName>
</protein>
<dbReference type="RefSeq" id="WP_208764849.1">
    <property type="nucleotide sequence ID" value="NZ_CP109114.1"/>
</dbReference>
<evidence type="ECO:0000313" key="2">
    <source>
        <dbReference type="EMBL" id="WSC11446.1"/>
    </source>
</evidence>
<dbReference type="Proteomes" id="UP000318186">
    <property type="component" value="Unassembled WGS sequence"/>
</dbReference>
<organism evidence="1 4">
    <name type="scientific">Streptomyces brevispora</name>
    <dbReference type="NCBI Taxonomy" id="887462"/>
    <lineage>
        <taxon>Bacteria</taxon>
        <taxon>Bacillati</taxon>
        <taxon>Actinomycetota</taxon>
        <taxon>Actinomycetes</taxon>
        <taxon>Kitasatosporales</taxon>
        <taxon>Streptomycetaceae</taxon>
        <taxon>Streptomyces</taxon>
    </lineage>
</organism>
<dbReference type="EMBL" id="VIWW01000002">
    <property type="protein sequence ID" value="TWF92265.1"/>
    <property type="molecule type" value="Genomic_DNA"/>
</dbReference>
<proteinExistence type="predicted"/>
<evidence type="ECO:0000313" key="3">
    <source>
        <dbReference type="EMBL" id="WSC17665.1"/>
    </source>
</evidence>
<keyword evidence="5" id="KW-1185">Reference proteome</keyword>
<dbReference type="EMBL" id="CP109114">
    <property type="protein sequence ID" value="WSC17665.1"/>
    <property type="molecule type" value="Genomic_DNA"/>
</dbReference>
<gene>
    <name evidence="1" type="ORF">FHX80_12585</name>
    <name evidence="2" type="ORF">OIE64_00135</name>
    <name evidence="3" type="ORF">OIE64_35905</name>
</gene>
<accession>A0A561TYS1</accession>
<evidence type="ECO:0000313" key="5">
    <source>
        <dbReference type="Proteomes" id="UP001330827"/>
    </source>
</evidence>